<dbReference type="NCBIfam" id="TIGR01027">
    <property type="entry name" value="proB"/>
    <property type="match status" value="1"/>
</dbReference>
<dbReference type="SMART" id="SM00359">
    <property type="entry name" value="PUA"/>
    <property type="match status" value="1"/>
</dbReference>
<dbReference type="GO" id="GO:0005524">
    <property type="term" value="F:ATP binding"/>
    <property type="evidence" value="ECO:0007669"/>
    <property type="project" value="UniProtKB-KW"/>
</dbReference>
<dbReference type="GO" id="GO:0003723">
    <property type="term" value="F:RNA binding"/>
    <property type="evidence" value="ECO:0007669"/>
    <property type="project" value="InterPro"/>
</dbReference>
<dbReference type="InterPro" id="IPR005715">
    <property type="entry name" value="Glu_5kinase/COase_Synthase"/>
</dbReference>
<dbReference type="SUPFAM" id="SSF53633">
    <property type="entry name" value="Carbamate kinase-like"/>
    <property type="match status" value="1"/>
</dbReference>
<evidence type="ECO:0000256" key="3">
    <source>
        <dbReference type="ARBA" id="ARBA00022650"/>
    </source>
</evidence>
<dbReference type="PRINTS" id="PR00474">
    <property type="entry name" value="GLU5KINASE"/>
</dbReference>
<keyword evidence="4 8" id="KW-0808">Transferase</keyword>
<dbReference type="CDD" id="cd04242">
    <property type="entry name" value="AAK_G5K_ProB"/>
    <property type="match status" value="1"/>
</dbReference>
<dbReference type="InterPro" id="IPR041739">
    <property type="entry name" value="G5K_ProB"/>
</dbReference>
<comment type="pathway">
    <text evidence="8">Amino-acid biosynthesis; L-proline biosynthesis; L-glutamate 5-semialdehyde from L-glutamate: step 1/2.</text>
</comment>
<dbReference type="PANTHER" id="PTHR43654:SF1">
    <property type="entry name" value="ISOPENTENYL PHOSPHATE KINASE"/>
    <property type="match status" value="1"/>
</dbReference>
<dbReference type="PROSITE" id="PS50890">
    <property type="entry name" value="PUA"/>
    <property type="match status" value="1"/>
</dbReference>
<keyword evidence="3 8" id="KW-0641">Proline biosynthesis</keyword>
<dbReference type="KEGG" id="fia:NA23_10080"/>
<feature type="binding site" evidence="8">
    <location>
        <position position="145"/>
    </location>
    <ligand>
        <name>substrate</name>
    </ligand>
</feature>
<dbReference type="PROSITE" id="PS00902">
    <property type="entry name" value="GLUTAMATE_5_KINASE"/>
    <property type="match status" value="1"/>
</dbReference>
<keyword evidence="1 8" id="KW-0963">Cytoplasm</keyword>
<keyword evidence="11" id="KW-1185">Reference proteome</keyword>
<keyword evidence="6 8" id="KW-0418">Kinase</keyword>
<evidence type="ECO:0000256" key="8">
    <source>
        <dbReference type="HAMAP-Rule" id="MF_00456"/>
    </source>
</evidence>
<dbReference type="InterPro" id="IPR001057">
    <property type="entry name" value="Glu/AcGlu_kinase"/>
</dbReference>
<dbReference type="InterPro" id="IPR036974">
    <property type="entry name" value="PUA_sf"/>
</dbReference>
<dbReference type="Gene3D" id="2.30.130.10">
    <property type="entry name" value="PUA domain"/>
    <property type="match status" value="1"/>
</dbReference>
<dbReference type="Proteomes" id="UP000093740">
    <property type="component" value="Chromosome"/>
</dbReference>
<dbReference type="Pfam" id="PF01472">
    <property type="entry name" value="PUA"/>
    <property type="match status" value="1"/>
</dbReference>
<feature type="binding site" evidence="8">
    <location>
        <begin position="200"/>
        <end position="206"/>
    </location>
    <ligand>
        <name>ATP</name>
        <dbReference type="ChEBI" id="CHEBI:30616"/>
    </ligand>
</feature>
<evidence type="ECO:0000256" key="7">
    <source>
        <dbReference type="ARBA" id="ARBA00022840"/>
    </source>
</evidence>
<proteinExistence type="inferred from homology"/>
<evidence type="ECO:0000313" key="11">
    <source>
        <dbReference type="Proteomes" id="UP000093740"/>
    </source>
</evidence>
<dbReference type="InterPro" id="IPR036393">
    <property type="entry name" value="AceGlu_kinase-like_sf"/>
</dbReference>
<dbReference type="InterPro" id="IPR019797">
    <property type="entry name" value="Glutamate_5-kinase_CS"/>
</dbReference>
<dbReference type="InterPro" id="IPR015947">
    <property type="entry name" value="PUA-like_sf"/>
</dbReference>
<dbReference type="InterPro" id="IPR001048">
    <property type="entry name" value="Asp/Glu/Uridylate_kinase"/>
</dbReference>
<dbReference type="Pfam" id="PF00696">
    <property type="entry name" value="AA_kinase"/>
    <property type="match status" value="1"/>
</dbReference>
<dbReference type="RefSeq" id="WP_033191628.1">
    <property type="nucleotide sequence ID" value="NZ_CP014334.2"/>
</dbReference>
<dbReference type="InterPro" id="IPR011529">
    <property type="entry name" value="Glu_5kinase"/>
</dbReference>
<keyword evidence="5 8" id="KW-0547">Nucleotide-binding</keyword>
<evidence type="ECO:0000256" key="6">
    <source>
        <dbReference type="ARBA" id="ARBA00022777"/>
    </source>
</evidence>
<dbReference type="PANTHER" id="PTHR43654">
    <property type="entry name" value="GLUTAMATE 5-KINASE"/>
    <property type="match status" value="1"/>
</dbReference>
<evidence type="ECO:0000256" key="1">
    <source>
        <dbReference type="ARBA" id="ARBA00022490"/>
    </source>
</evidence>
<comment type="function">
    <text evidence="8">Catalyzes the transfer of a phosphate group to glutamate to form L-glutamate 5-phosphate.</text>
</comment>
<dbReference type="PIRSF" id="PIRSF000729">
    <property type="entry name" value="GK"/>
    <property type="match status" value="1"/>
</dbReference>
<evidence type="ECO:0000259" key="9">
    <source>
        <dbReference type="SMART" id="SM00359"/>
    </source>
</evidence>
<feature type="domain" description="PUA" evidence="9">
    <location>
        <begin position="267"/>
        <end position="344"/>
    </location>
</feature>
<dbReference type="GO" id="GO:0004349">
    <property type="term" value="F:glutamate 5-kinase activity"/>
    <property type="evidence" value="ECO:0007669"/>
    <property type="project" value="UniProtKB-UniRule"/>
</dbReference>
<comment type="catalytic activity">
    <reaction evidence="8">
        <text>L-glutamate + ATP = L-glutamyl 5-phosphate + ADP</text>
        <dbReference type="Rhea" id="RHEA:14877"/>
        <dbReference type="ChEBI" id="CHEBI:29985"/>
        <dbReference type="ChEBI" id="CHEBI:30616"/>
        <dbReference type="ChEBI" id="CHEBI:58274"/>
        <dbReference type="ChEBI" id="CHEBI:456216"/>
        <dbReference type="EC" id="2.7.2.11"/>
    </reaction>
</comment>
<feature type="binding site" evidence="8">
    <location>
        <position position="46"/>
    </location>
    <ligand>
        <name>substrate</name>
    </ligand>
</feature>
<evidence type="ECO:0000256" key="4">
    <source>
        <dbReference type="ARBA" id="ARBA00022679"/>
    </source>
</evidence>
<dbReference type="EMBL" id="CP014334">
    <property type="protein sequence ID" value="AMW33538.1"/>
    <property type="molecule type" value="Genomic_DNA"/>
</dbReference>
<reference evidence="10 11" key="1">
    <citation type="journal article" date="2015" name="Stand. Genomic Sci.">
        <title>Genome sequence of a native-feather degrading extremely thermophilic Eubacterium, Fervidobacterium islandicum AW-1.</title>
        <authorList>
            <person name="Lee Y.J."/>
            <person name="Jeong H."/>
            <person name="Park G.S."/>
            <person name="Kwak Y."/>
            <person name="Lee S.J."/>
            <person name="Lee S.J."/>
            <person name="Park M.K."/>
            <person name="Kim J.Y."/>
            <person name="Kang H.K."/>
            <person name="Shin J.H."/>
            <person name="Lee D.W."/>
        </authorList>
    </citation>
    <scope>NUCLEOTIDE SEQUENCE [LARGE SCALE GENOMIC DNA]</scope>
    <source>
        <strain evidence="10 11">AW-1</strain>
    </source>
</reference>
<keyword evidence="7 8" id="KW-0067">ATP-binding</keyword>
<dbReference type="AlphaFoldDB" id="A0AAI8CN93"/>
<comment type="similarity">
    <text evidence="8">Belongs to the glutamate 5-kinase family.</text>
</comment>
<sequence length="358" mass="39469">MAKIVLKVGSNLLVKEDAIDKTYVMKLVSLVDELMGSGHQVAIVSSGAAASGRALLAFKGHSKSLLSKQALCAIGQPKLMEIYQQAFSFYNRQVAQILLTRDDFNNRQRFLNLRNTLIGLSELGIVPIVNENDTISVDEIKFGDNDVLSAMFSICWGADYLFLMTSVDGVIGEDGTVIENYPIDIQNVKIAELGKTSFGSGGIFSKIVAAKIAVESDVDSYVINGRNLECVKKILRRAKCGTRFVTSKQRRLSKRESWVKYISKPKGTVYINEGARTALLNRKSLLPVGVVDVEGKFEKGDVVLLAHGEEILGRGITNYSADEIQRIKGLRTSEIPEEIYTYDEVVHADNVILEIKTL</sequence>
<gene>
    <name evidence="8 10" type="primary">proB</name>
    <name evidence="10" type="ORF">NA23_10080</name>
</gene>
<organism evidence="10 11">
    <name type="scientific">Fervidobacterium islandicum</name>
    <dbReference type="NCBI Taxonomy" id="2423"/>
    <lineage>
        <taxon>Bacteria</taxon>
        <taxon>Thermotogati</taxon>
        <taxon>Thermotogota</taxon>
        <taxon>Thermotogae</taxon>
        <taxon>Thermotogales</taxon>
        <taxon>Fervidobacteriaceae</taxon>
        <taxon>Fervidobacterium</taxon>
    </lineage>
</organism>
<dbReference type="EC" id="2.7.2.11" evidence="8"/>
<protein>
    <recommendedName>
        <fullName evidence="8">Glutamate 5-kinase</fullName>
        <ecNumber evidence="8">2.7.2.11</ecNumber>
    </recommendedName>
    <alternativeName>
        <fullName evidence="8">Gamma-glutamyl kinase</fullName>
        <shortName evidence="8">GK</shortName>
    </alternativeName>
</protein>
<dbReference type="GO" id="GO:0005829">
    <property type="term" value="C:cytosol"/>
    <property type="evidence" value="ECO:0007669"/>
    <property type="project" value="TreeGrafter"/>
</dbReference>
<comment type="subcellular location">
    <subcellularLocation>
        <location evidence="8">Cytoplasm</location>
    </subcellularLocation>
</comment>
<feature type="binding site" evidence="8">
    <location>
        <position position="7"/>
    </location>
    <ligand>
        <name>ATP</name>
        <dbReference type="ChEBI" id="CHEBI:30616"/>
    </ligand>
</feature>
<dbReference type="Gene3D" id="3.40.1160.10">
    <property type="entry name" value="Acetylglutamate kinase-like"/>
    <property type="match status" value="1"/>
</dbReference>
<accession>A0AAI8CN93</accession>
<dbReference type="SUPFAM" id="SSF88697">
    <property type="entry name" value="PUA domain-like"/>
    <property type="match status" value="1"/>
</dbReference>
<evidence type="ECO:0000256" key="2">
    <source>
        <dbReference type="ARBA" id="ARBA00022605"/>
    </source>
</evidence>
<dbReference type="FunFam" id="3.40.1160.10:FF:000006">
    <property type="entry name" value="Glutamate 5-kinase"/>
    <property type="match status" value="1"/>
</dbReference>
<dbReference type="GO" id="GO:0055129">
    <property type="term" value="P:L-proline biosynthetic process"/>
    <property type="evidence" value="ECO:0007669"/>
    <property type="project" value="UniProtKB-UniRule"/>
</dbReference>
<name>A0AAI8CN93_FERIS</name>
<dbReference type="CDD" id="cd21157">
    <property type="entry name" value="PUA_G5K"/>
    <property type="match status" value="1"/>
</dbReference>
<comment type="caution">
    <text evidence="8">Lacks conserved residue(s) required for the propagation of feature annotation.</text>
</comment>
<keyword evidence="2 8" id="KW-0028">Amino-acid biosynthesis</keyword>
<dbReference type="InterPro" id="IPR002478">
    <property type="entry name" value="PUA"/>
</dbReference>
<evidence type="ECO:0000313" key="10">
    <source>
        <dbReference type="EMBL" id="AMW33538.1"/>
    </source>
</evidence>
<feature type="binding site" evidence="8">
    <location>
        <position position="133"/>
    </location>
    <ligand>
        <name>substrate</name>
    </ligand>
</feature>
<dbReference type="HAMAP" id="MF_00456">
    <property type="entry name" value="ProB"/>
    <property type="match status" value="1"/>
</dbReference>
<evidence type="ECO:0000256" key="5">
    <source>
        <dbReference type="ARBA" id="ARBA00022741"/>
    </source>
</evidence>